<reference evidence="10" key="1">
    <citation type="submission" date="2025-08" db="UniProtKB">
        <authorList>
            <consortium name="RefSeq"/>
        </authorList>
    </citation>
    <scope>IDENTIFICATION</scope>
</reference>
<name>A0A7E5VSB8_TRINI</name>
<keyword evidence="5 7" id="KW-1133">Transmembrane helix</keyword>
<dbReference type="KEGG" id="tnl:113496225"/>
<organism evidence="9 10">
    <name type="scientific">Trichoplusia ni</name>
    <name type="common">Cabbage looper</name>
    <dbReference type="NCBI Taxonomy" id="7111"/>
    <lineage>
        <taxon>Eukaryota</taxon>
        <taxon>Metazoa</taxon>
        <taxon>Ecdysozoa</taxon>
        <taxon>Arthropoda</taxon>
        <taxon>Hexapoda</taxon>
        <taxon>Insecta</taxon>
        <taxon>Pterygota</taxon>
        <taxon>Neoptera</taxon>
        <taxon>Endopterygota</taxon>
        <taxon>Lepidoptera</taxon>
        <taxon>Glossata</taxon>
        <taxon>Ditrysia</taxon>
        <taxon>Noctuoidea</taxon>
        <taxon>Noctuidae</taxon>
        <taxon>Plusiinae</taxon>
        <taxon>Trichoplusia</taxon>
    </lineage>
</organism>
<dbReference type="InterPro" id="IPR006593">
    <property type="entry name" value="Cyt_b561/ferric_Rdtase_TM"/>
</dbReference>
<evidence type="ECO:0000313" key="10">
    <source>
        <dbReference type="RefSeq" id="XP_026731189.1"/>
    </source>
</evidence>
<evidence type="ECO:0000256" key="7">
    <source>
        <dbReference type="SAM" id="Phobius"/>
    </source>
</evidence>
<dbReference type="GO" id="GO:0016020">
    <property type="term" value="C:membrane"/>
    <property type="evidence" value="ECO:0007669"/>
    <property type="project" value="UniProtKB-SubCell"/>
</dbReference>
<dbReference type="GeneID" id="113496225"/>
<dbReference type="InParanoid" id="A0A7E5VSB8"/>
<dbReference type="Proteomes" id="UP000322000">
    <property type="component" value="Chromosome 7"/>
</dbReference>
<keyword evidence="2" id="KW-0813">Transport</keyword>
<keyword evidence="9" id="KW-1185">Reference proteome</keyword>
<evidence type="ECO:0000256" key="4">
    <source>
        <dbReference type="ARBA" id="ARBA00022982"/>
    </source>
</evidence>
<dbReference type="RefSeq" id="XP_026731189.1">
    <property type="nucleotide sequence ID" value="XM_026875388.1"/>
</dbReference>
<evidence type="ECO:0000256" key="5">
    <source>
        <dbReference type="ARBA" id="ARBA00022989"/>
    </source>
</evidence>
<keyword evidence="6 7" id="KW-0472">Membrane</keyword>
<evidence type="ECO:0000256" key="1">
    <source>
        <dbReference type="ARBA" id="ARBA00004370"/>
    </source>
</evidence>
<dbReference type="Pfam" id="PF03188">
    <property type="entry name" value="Cytochrom_B561"/>
    <property type="match status" value="1"/>
</dbReference>
<feature type="domain" description="Cytochrome b561" evidence="8">
    <location>
        <begin position="1"/>
        <end position="154"/>
    </location>
</feature>
<feature type="transmembrane region" description="Helical" evidence="7">
    <location>
        <begin position="60"/>
        <end position="84"/>
    </location>
</feature>
<dbReference type="PROSITE" id="PS50939">
    <property type="entry name" value="CYTOCHROME_B561"/>
    <property type="match status" value="1"/>
</dbReference>
<keyword evidence="4" id="KW-0249">Electron transport</keyword>
<dbReference type="AlphaFoldDB" id="A0A7E5VSB8"/>
<evidence type="ECO:0000256" key="3">
    <source>
        <dbReference type="ARBA" id="ARBA00022692"/>
    </source>
</evidence>
<dbReference type="Gene3D" id="1.20.120.1770">
    <property type="match status" value="1"/>
</dbReference>
<accession>A0A7E5VSB8</accession>
<proteinExistence type="predicted"/>
<evidence type="ECO:0000259" key="8">
    <source>
        <dbReference type="PROSITE" id="PS50939"/>
    </source>
</evidence>
<feature type="transmembrane region" description="Helical" evidence="7">
    <location>
        <begin position="96"/>
        <end position="118"/>
    </location>
</feature>
<keyword evidence="3 7" id="KW-0812">Transmembrane</keyword>
<feature type="transmembrane region" description="Helical" evidence="7">
    <location>
        <begin position="28"/>
        <end position="48"/>
    </location>
</feature>
<feature type="transmembrane region" description="Helical" evidence="7">
    <location>
        <begin position="130"/>
        <end position="151"/>
    </location>
</feature>
<evidence type="ECO:0000256" key="2">
    <source>
        <dbReference type="ARBA" id="ARBA00022448"/>
    </source>
</evidence>
<protein>
    <submittedName>
        <fullName evidence="10">Uncharacterized protein LOC113496225</fullName>
    </submittedName>
</protein>
<dbReference type="FunCoup" id="A0A7E5VSB8">
    <property type="interactions" value="1"/>
</dbReference>
<sequence>MGQSFLGLAPYNSWSIELNTVEKRRGHWILALLGSILIMAGSFYAMVFKTLNFNTMHGKYGLVALVFTVVNLVTGVAALYTVPLKKICIPPSLSKITHLVFGVVAFVTSAISLCYSYDKNAFKNWIGADAALGCIILTGIFTGLLCINPLYTTYKRFVTAFK</sequence>
<gene>
    <name evidence="10" type="primary">LOC113496225</name>
</gene>
<evidence type="ECO:0000313" key="9">
    <source>
        <dbReference type="Proteomes" id="UP000322000"/>
    </source>
</evidence>
<comment type="subcellular location">
    <subcellularLocation>
        <location evidence="1">Membrane</location>
    </subcellularLocation>
</comment>
<dbReference type="OrthoDB" id="432881at2759"/>
<evidence type="ECO:0000256" key="6">
    <source>
        <dbReference type="ARBA" id="ARBA00023136"/>
    </source>
</evidence>